<dbReference type="GO" id="GO:0005829">
    <property type="term" value="C:cytosol"/>
    <property type="evidence" value="ECO:0007669"/>
    <property type="project" value="UniProtKB-SubCell"/>
</dbReference>
<dbReference type="InterPro" id="IPR025984">
    <property type="entry name" value="DCTPP"/>
</dbReference>
<organism evidence="4 5">
    <name type="scientific">Pycnococcus provasolii</name>
    <dbReference type="NCBI Taxonomy" id="41880"/>
    <lineage>
        <taxon>Eukaryota</taxon>
        <taxon>Viridiplantae</taxon>
        <taxon>Chlorophyta</taxon>
        <taxon>Pseudoscourfieldiophyceae</taxon>
        <taxon>Pseudoscourfieldiales</taxon>
        <taxon>Pycnococcaceae</taxon>
        <taxon>Pycnococcus</taxon>
    </lineage>
</organism>
<comment type="catalytic activity">
    <reaction evidence="1">
        <text>dCTP + H2O = dCMP + diphosphate + H(+)</text>
        <dbReference type="Rhea" id="RHEA:22636"/>
        <dbReference type="ChEBI" id="CHEBI:15377"/>
        <dbReference type="ChEBI" id="CHEBI:15378"/>
        <dbReference type="ChEBI" id="CHEBI:33019"/>
        <dbReference type="ChEBI" id="CHEBI:57566"/>
        <dbReference type="ChEBI" id="CHEBI:61481"/>
        <dbReference type="EC" id="3.6.1.12"/>
    </reaction>
</comment>
<dbReference type="GO" id="GO:0006253">
    <property type="term" value="P:dCTP catabolic process"/>
    <property type="evidence" value="ECO:0007669"/>
    <property type="project" value="UniProtKB-UniRule"/>
</dbReference>
<keyword evidence="1" id="KW-0378">Hydrolase</keyword>
<reference evidence="4" key="1">
    <citation type="submission" date="2020-10" db="EMBL/GenBank/DDBJ databases">
        <title>Unveiling of a novel bifunctional photoreceptor, Dualchrome1, isolated from a cosmopolitan green alga.</title>
        <authorList>
            <person name="Suzuki S."/>
            <person name="Kawachi M."/>
        </authorList>
    </citation>
    <scope>NUCLEOTIDE SEQUENCE</scope>
    <source>
        <strain evidence="4">NIES 2893</strain>
    </source>
</reference>
<dbReference type="PANTHER" id="PTHR46523">
    <property type="entry name" value="DCTP PYROPHOSPHATASE 1"/>
    <property type="match status" value="1"/>
</dbReference>
<evidence type="ECO:0000313" key="4">
    <source>
        <dbReference type="EMBL" id="GHP06718.1"/>
    </source>
</evidence>
<dbReference type="AlphaFoldDB" id="A0A830HIN8"/>
<feature type="region of interest" description="Disordered" evidence="2">
    <location>
        <begin position="1"/>
        <end position="22"/>
    </location>
</feature>
<dbReference type="GO" id="GO:0000287">
    <property type="term" value="F:magnesium ion binding"/>
    <property type="evidence" value="ECO:0007669"/>
    <property type="project" value="UniProtKB-UniRule"/>
</dbReference>
<protein>
    <recommendedName>
        <fullName evidence="1">dCTP pyrophosphatase 1</fullName>
        <ecNumber evidence="1">3.6.1.12</ecNumber>
    </recommendedName>
</protein>
<dbReference type="Pfam" id="PF03819">
    <property type="entry name" value="MazG"/>
    <property type="match status" value="1"/>
</dbReference>
<dbReference type="Gene3D" id="1.10.287.1080">
    <property type="entry name" value="MazG-like"/>
    <property type="match status" value="2"/>
</dbReference>
<dbReference type="OrthoDB" id="411123at2759"/>
<keyword evidence="5" id="KW-1185">Reference proteome</keyword>
<evidence type="ECO:0000256" key="2">
    <source>
        <dbReference type="SAM" id="MobiDB-lite"/>
    </source>
</evidence>
<proteinExistence type="predicted"/>
<evidence type="ECO:0000313" key="5">
    <source>
        <dbReference type="Proteomes" id="UP000660262"/>
    </source>
</evidence>
<name>A0A830HIN8_9CHLO</name>
<keyword evidence="1" id="KW-0460">Magnesium</keyword>
<dbReference type="InterPro" id="IPR004518">
    <property type="entry name" value="MazG-like_dom"/>
</dbReference>
<evidence type="ECO:0000256" key="1">
    <source>
        <dbReference type="PIRNR" id="PIRNR029826"/>
    </source>
</evidence>
<evidence type="ECO:0000259" key="3">
    <source>
        <dbReference type="Pfam" id="PF03819"/>
    </source>
</evidence>
<dbReference type="GO" id="GO:0047840">
    <property type="term" value="F:dCTP diphosphatase activity"/>
    <property type="evidence" value="ECO:0007669"/>
    <property type="project" value="UniProtKB-UniRule"/>
</dbReference>
<keyword evidence="1" id="KW-0963">Cytoplasm</keyword>
<dbReference type="EMBL" id="BNJQ01000014">
    <property type="protein sequence ID" value="GHP06718.1"/>
    <property type="molecule type" value="Genomic_DNA"/>
</dbReference>
<comment type="function">
    <text evidence="1">Hydrolyzes deoxynucleoside triphosphates (dNTPs) to the corresponding nucleoside monophosphates. Has a strong preference for dCTP and its analogs including 5-iodo-dCTP and 5-methyl-dCTP for which it may even have a higher efficiency. May protect DNA or RNA against the incorporation of these genotoxic nucleotide analogs through their catabolism.</text>
</comment>
<comment type="subcellular location">
    <subcellularLocation>
        <location evidence="1">Cytoplasm</location>
        <location evidence="1">Cytosol</location>
    </subcellularLocation>
</comment>
<sequence>MASPECPNPPPSSSSSSSWDPSVSLETVRATVDSFAAERGWHKFHTPRNLMLALVGEIGELAEIFQWKGDDGAAPNLPAFTDEERKHVGEELSDVLVYVYNLSNLPRSSSTYTIRLADRCGVRLDEAVMAKLKRNAEKYPAKLCYGSSAKYTAYQNRGQDEGETATS</sequence>
<feature type="compositionally biased region" description="Low complexity" evidence="2">
    <location>
        <begin position="13"/>
        <end position="22"/>
    </location>
</feature>
<dbReference type="GO" id="GO:0042262">
    <property type="term" value="P:DNA protection"/>
    <property type="evidence" value="ECO:0007669"/>
    <property type="project" value="UniProtKB-UniRule"/>
</dbReference>
<dbReference type="CDD" id="cd11537">
    <property type="entry name" value="NTP-PPase_RS21-C6_like"/>
    <property type="match status" value="1"/>
</dbReference>
<comment type="subunit">
    <text evidence="1">Homotetramer.</text>
</comment>
<dbReference type="InterPro" id="IPR052555">
    <property type="entry name" value="dCTP_Pyrophosphatase"/>
</dbReference>
<gene>
    <name evidence="4" type="ORF">PPROV_000546200</name>
</gene>
<dbReference type="PANTHER" id="PTHR46523:SF1">
    <property type="entry name" value="DCTP PYROPHOSPHATASE 1"/>
    <property type="match status" value="1"/>
</dbReference>
<comment type="cofactor">
    <cofactor evidence="1">
        <name>Mg(2+)</name>
        <dbReference type="ChEBI" id="CHEBI:18420"/>
    </cofactor>
</comment>
<comment type="caution">
    <text evidence="4">The sequence shown here is derived from an EMBL/GenBank/DDBJ whole genome shotgun (WGS) entry which is preliminary data.</text>
</comment>
<dbReference type="Proteomes" id="UP000660262">
    <property type="component" value="Unassembled WGS sequence"/>
</dbReference>
<feature type="compositionally biased region" description="Pro residues" evidence="2">
    <location>
        <begin position="1"/>
        <end position="12"/>
    </location>
</feature>
<dbReference type="SUPFAM" id="SSF101386">
    <property type="entry name" value="all-alpha NTP pyrophosphatases"/>
    <property type="match status" value="1"/>
</dbReference>
<dbReference type="EC" id="3.6.1.12" evidence="1"/>
<feature type="domain" description="NTP pyrophosphohydrolase MazG-like" evidence="3">
    <location>
        <begin position="46"/>
        <end position="110"/>
    </location>
</feature>
<accession>A0A830HIN8</accession>
<keyword evidence="1" id="KW-0479">Metal-binding</keyword>